<dbReference type="InterPro" id="IPR035240">
    <property type="entry name" value="SprT_Zn_ribbon"/>
</dbReference>
<dbReference type="RefSeq" id="WP_205053746.1">
    <property type="nucleotide sequence ID" value="NZ_CP118101.1"/>
</dbReference>
<organism evidence="6 7">
    <name type="scientific">Paenibacillus urinalis</name>
    <dbReference type="NCBI Taxonomy" id="521520"/>
    <lineage>
        <taxon>Bacteria</taxon>
        <taxon>Bacillati</taxon>
        <taxon>Bacillota</taxon>
        <taxon>Bacilli</taxon>
        <taxon>Bacillales</taxon>
        <taxon>Paenibacillaceae</taxon>
        <taxon>Paenibacillus</taxon>
    </lineage>
</organism>
<sequence>MTNEELQAWIERISMDSFGVPFRHEAVFNKRLTTTGGRYMLRTHRIEINPHQLAVYGADEVEKIIKHELCHYHLHIRGRGYKHRDPEFKQLLAQVGGSRYCQGLPGGKARRSLPYKYELICQSCSQVYKRKRKVDVRKYRCGRCSGRLQISELTKA</sequence>
<keyword evidence="2 4" id="KW-0479">Metal-binding</keyword>
<name>A0AAX3N2S0_9BACL</name>
<feature type="binding site" evidence="4">
    <location>
        <position position="71"/>
    </location>
    <ligand>
        <name>Zn(2+)</name>
        <dbReference type="ChEBI" id="CHEBI:29105"/>
    </ligand>
</feature>
<feature type="binding site" evidence="4">
    <location>
        <position position="67"/>
    </location>
    <ligand>
        <name>Zn(2+)</name>
        <dbReference type="ChEBI" id="CHEBI:29105"/>
    </ligand>
</feature>
<dbReference type="SMART" id="SM00731">
    <property type="entry name" value="SprT"/>
    <property type="match status" value="1"/>
</dbReference>
<dbReference type="GO" id="GO:0005737">
    <property type="term" value="C:cytoplasm"/>
    <property type="evidence" value="ECO:0007669"/>
    <property type="project" value="UniProtKB-SubCell"/>
</dbReference>
<gene>
    <name evidence="6" type="ORF">PUW23_06400</name>
</gene>
<evidence type="ECO:0000259" key="5">
    <source>
        <dbReference type="SMART" id="SM00731"/>
    </source>
</evidence>
<evidence type="ECO:0000256" key="3">
    <source>
        <dbReference type="ARBA" id="ARBA00022833"/>
    </source>
</evidence>
<protein>
    <recommendedName>
        <fullName evidence="4">Protein SprT-like</fullName>
    </recommendedName>
</protein>
<feature type="active site" evidence="4">
    <location>
        <position position="68"/>
    </location>
</feature>
<evidence type="ECO:0000313" key="6">
    <source>
        <dbReference type="EMBL" id="WDH83852.1"/>
    </source>
</evidence>
<evidence type="ECO:0000256" key="2">
    <source>
        <dbReference type="ARBA" id="ARBA00022723"/>
    </source>
</evidence>
<dbReference type="EMBL" id="CP118101">
    <property type="protein sequence ID" value="WDH83852.1"/>
    <property type="molecule type" value="Genomic_DNA"/>
</dbReference>
<evidence type="ECO:0000313" key="7">
    <source>
        <dbReference type="Proteomes" id="UP001220962"/>
    </source>
</evidence>
<dbReference type="HAMAP" id="MF_00745">
    <property type="entry name" value="SprT_like"/>
    <property type="match status" value="1"/>
</dbReference>
<dbReference type="GO" id="GO:0008270">
    <property type="term" value="F:zinc ion binding"/>
    <property type="evidence" value="ECO:0007669"/>
    <property type="project" value="UniProtKB-UniRule"/>
</dbReference>
<evidence type="ECO:0000256" key="4">
    <source>
        <dbReference type="HAMAP-Rule" id="MF_00745"/>
    </source>
</evidence>
<comment type="cofactor">
    <cofactor evidence="4">
        <name>Zn(2+)</name>
        <dbReference type="ChEBI" id="CHEBI:29105"/>
    </cofactor>
    <text evidence="4">Binds 1 zinc ion.</text>
</comment>
<dbReference type="NCBIfam" id="NF003339">
    <property type="entry name" value="PRK04351.1"/>
    <property type="match status" value="1"/>
</dbReference>
<dbReference type="AlphaFoldDB" id="A0AAX3N2S0"/>
<comment type="similarity">
    <text evidence="4">Belongs to the SprT family.</text>
</comment>
<dbReference type="Pfam" id="PF17283">
    <property type="entry name" value="Zn_ribbon_SprT"/>
    <property type="match status" value="1"/>
</dbReference>
<dbReference type="Pfam" id="PF10263">
    <property type="entry name" value="SprT-like"/>
    <property type="match status" value="1"/>
</dbReference>
<dbReference type="InterPro" id="IPR023524">
    <property type="entry name" value="Uncharacterised_SprT-like"/>
</dbReference>
<comment type="subcellular location">
    <subcellularLocation>
        <location evidence="4">Cytoplasm</location>
    </subcellularLocation>
</comment>
<dbReference type="InterPro" id="IPR006640">
    <property type="entry name" value="SprT-like_domain"/>
</dbReference>
<reference evidence="6" key="1">
    <citation type="submission" date="2023-02" db="EMBL/GenBank/DDBJ databases">
        <title>Pathogen: clinical or host-associated sample.</title>
        <authorList>
            <person name="Hergert J."/>
            <person name="Casey R."/>
            <person name="Wagner J."/>
            <person name="Young E.L."/>
            <person name="Oakeson K.F."/>
        </authorList>
    </citation>
    <scope>NUCLEOTIDE SEQUENCE</scope>
    <source>
        <strain evidence="6">2022CK-00830</strain>
    </source>
</reference>
<keyword evidence="3 4" id="KW-0862">Zinc</keyword>
<evidence type="ECO:0000256" key="1">
    <source>
        <dbReference type="ARBA" id="ARBA00022490"/>
    </source>
</evidence>
<dbReference type="Proteomes" id="UP001220962">
    <property type="component" value="Chromosome"/>
</dbReference>
<keyword evidence="1 4" id="KW-0963">Cytoplasm</keyword>
<accession>A0AAX3N2S0</accession>
<feature type="domain" description="SprT-like" evidence="5">
    <location>
        <begin position="4"/>
        <end position="151"/>
    </location>
</feature>
<proteinExistence type="inferred from homology"/>
<dbReference type="GO" id="GO:0006950">
    <property type="term" value="P:response to stress"/>
    <property type="evidence" value="ECO:0007669"/>
    <property type="project" value="UniProtKB-ARBA"/>
</dbReference>